<organism evidence="2 3">
    <name type="scientific">Streptomyces spongiae</name>
    <dbReference type="NCBI Taxonomy" id="565072"/>
    <lineage>
        <taxon>Bacteria</taxon>
        <taxon>Bacillati</taxon>
        <taxon>Actinomycetota</taxon>
        <taxon>Actinomycetes</taxon>
        <taxon>Kitasatosporales</taxon>
        <taxon>Streptomycetaceae</taxon>
        <taxon>Streptomyces</taxon>
    </lineage>
</organism>
<protein>
    <submittedName>
        <fullName evidence="2">Uncharacterized protein</fullName>
    </submittedName>
</protein>
<reference evidence="2 3" key="1">
    <citation type="submission" date="2019-07" db="EMBL/GenBank/DDBJ databases">
        <title>New species of Amycolatopsis and Streptomyces.</title>
        <authorList>
            <person name="Duangmal K."/>
            <person name="Teo W.F.A."/>
            <person name="Lipun K."/>
        </authorList>
    </citation>
    <scope>NUCLEOTIDE SEQUENCE [LARGE SCALE GENOMIC DNA]</scope>
    <source>
        <strain evidence="2 3">NBRC 106415</strain>
    </source>
</reference>
<gene>
    <name evidence="2" type="ORF">FNH08_10265</name>
</gene>
<dbReference type="OrthoDB" id="4203291at2"/>
<sequence>MAPISAPNTGPDPRTSYGLDMPAPDRPTDVRDRNPAPGTNPDPGFNHSGIQTMSVGTGPGGATGPSGAPAPRAGGADDNGYGVSNAELGKMADELDLAAQILEKADKGLAESDTTARVHTMLTSGRMLASTTGDWDDEITRLAKQCRSLADKMRQTHTNYTAQEHRTAQDFQAILASLEGDA</sequence>
<name>A0A5N8XDJ9_9ACTN</name>
<accession>A0A5N8XDJ9</accession>
<feature type="compositionally biased region" description="Low complexity" evidence="1">
    <location>
        <begin position="65"/>
        <end position="76"/>
    </location>
</feature>
<feature type="region of interest" description="Disordered" evidence="1">
    <location>
        <begin position="1"/>
        <end position="84"/>
    </location>
</feature>
<dbReference type="EMBL" id="VJZC01000047">
    <property type="protein sequence ID" value="MPY57529.1"/>
    <property type="molecule type" value="Genomic_DNA"/>
</dbReference>
<dbReference type="AlphaFoldDB" id="A0A5N8XDJ9"/>
<dbReference type="Gene3D" id="1.10.287.1060">
    <property type="entry name" value="ESAT-6-like"/>
    <property type="match status" value="1"/>
</dbReference>
<evidence type="ECO:0000256" key="1">
    <source>
        <dbReference type="SAM" id="MobiDB-lite"/>
    </source>
</evidence>
<proteinExistence type="predicted"/>
<dbReference type="Proteomes" id="UP000400924">
    <property type="component" value="Unassembled WGS sequence"/>
</dbReference>
<dbReference type="RefSeq" id="WP_152771129.1">
    <property type="nucleotide sequence ID" value="NZ_VJZC01000047.1"/>
</dbReference>
<evidence type="ECO:0000313" key="2">
    <source>
        <dbReference type="EMBL" id="MPY57529.1"/>
    </source>
</evidence>
<evidence type="ECO:0000313" key="3">
    <source>
        <dbReference type="Proteomes" id="UP000400924"/>
    </source>
</evidence>
<keyword evidence="3" id="KW-1185">Reference proteome</keyword>
<comment type="caution">
    <text evidence="2">The sequence shown here is derived from an EMBL/GenBank/DDBJ whole genome shotgun (WGS) entry which is preliminary data.</text>
</comment>